<gene>
    <name evidence="4" type="ORF">C4S77_10090</name>
</gene>
<dbReference type="InterPro" id="IPR009057">
    <property type="entry name" value="Homeodomain-like_sf"/>
</dbReference>
<feature type="DNA-binding region" description="H-T-H motif" evidence="2">
    <location>
        <begin position="25"/>
        <end position="44"/>
    </location>
</feature>
<organism evidence="4 5">
    <name type="scientific">Apibacter adventoris</name>
    <dbReference type="NCBI Taxonomy" id="1679466"/>
    <lineage>
        <taxon>Bacteria</taxon>
        <taxon>Pseudomonadati</taxon>
        <taxon>Bacteroidota</taxon>
        <taxon>Flavobacteriia</taxon>
        <taxon>Flavobacteriales</taxon>
        <taxon>Weeksellaceae</taxon>
        <taxon>Apibacter</taxon>
    </lineage>
</organism>
<evidence type="ECO:0000256" key="2">
    <source>
        <dbReference type="PROSITE-ProRule" id="PRU00335"/>
    </source>
</evidence>
<evidence type="ECO:0000313" key="4">
    <source>
        <dbReference type="EMBL" id="PQL90796.1"/>
    </source>
</evidence>
<proteinExistence type="predicted"/>
<dbReference type="Pfam" id="PF00440">
    <property type="entry name" value="TetR_N"/>
    <property type="match status" value="1"/>
</dbReference>
<dbReference type="GO" id="GO:0003677">
    <property type="term" value="F:DNA binding"/>
    <property type="evidence" value="ECO:0007669"/>
    <property type="project" value="UniProtKB-UniRule"/>
</dbReference>
<dbReference type="OrthoDB" id="9785164at2"/>
<feature type="domain" description="HTH tetR-type" evidence="3">
    <location>
        <begin position="2"/>
        <end position="62"/>
    </location>
</feature>
<sequence>MMDTKEKILQKSLQLFNEFGISKVSQRKIAKCLSISPGNLTYHFKKKEDIEETLYFQLTTNISADFKKIDTDEINLSFILTLMNQVFTYIHTYRFVFLDIVYLIRSNPKISDDYKRLIKNRKKRFLQIYNSLLDAEILQNEKLPNEYEYLYKRLEILFDFYLSSVEISQKGITHNHIKKHSEIFLYSIFPYLTDKGQNEFIKLINRS</sequence>
<name>A0A2S8A8I5_9FLAO</name>
<keyword evidence="1 2" id="KW-0238">DNA-binding</keyword>
<dbReference type="AlphaFoldDB" id="A0A2S8A8I5"/>
<dbReference type="RefSeq" id="WP_105247436.1">
    <property type="nucleotide sequence ID" value="NZ_PSZM01000045.1"/>
</dbReference>
<protein>
    <recommendedName>
        <fullName evidence="3">HTH tetR-type domain-containing protein</fullName>
    </recommendedName>
</protein>
<dbReference type="InterPro" id="IPR001647">
    <property type="entry name" value="HTH_TetR"/>
</dbReference>
<evidence type="ECO:0000259" key="3">
    <source>
        <dbReference type="PROSITE" id="PS50977"/>
    </source>
</evidence>
<dbReference type="PROSITE" id="PS50977">
    <property type="entry name" value="HTH_TETR_2"/>
    <property type="match status" value="1"/>
</dbReference>
<dbReference type="SUPFAM" id="SSF46689">
    <property type="entry name" value="Homeodomain-like"/>
    <property type="match status" value="1"/>
</dbReference>
<evidence type="ECO:0000313" key="5">
    <source>
        <dbReference type="Proteomes" id="UP000238042"/>
    </source>
</evidence>
<reference evidence="4 5" key="1">
    <citation type="submission" date="2018-02" db="EMBL/GenBank/DDBJ databases">
        <title>Genome sequences of Apibacter spp., gut symbionts of Asian honey bees.</title>
        <authorList>
            <person name="Kwong W.K."/>
            <person name="Steele M.I."/>
            <person name="Moran N.A."/>
        </authorList>
    </citation>
    <scope>NUCLEOTIDE SEQUENCE [LARGE SCALE GENOMIC DNA]</scope>
    <source>
        <strain evidence="5">wkB301</strain>
    </source>
</reference>
<dbReference type="Gene3D" id="1.10.357.10">
    <property type="entry name" value="Tetracycline Repressor, domain 2"/>
    <property type="match status" value="1"/>
</dbReference>
<dbReference type="Pfam" id="PF13972">
    <property type="entry name" value="TetR"/>
    <property type="match status" value="1"/>
</dbReference>
<dbReference type="Proteomes" id="UP000238042">
    <property type="component" value="Unassembled WGS sequence"/>
</dbReference>
<dbReference type="InterPro" id="IPR025722">
    <property type="entry name" value="TetR"/>
</dbReference>
<comment type="caution">
    <text evidence="4">The sequence shown here is derived from an EMBL/GenBank/DDBJ whole genome shotgun (WGS) entry which is preliminary data.</text>
</comment>
<dbReference type="EMBL" id="PSZM01000045">
    <property type="protein sequence ID" value="PQL90796.1"/>
    <property type="molecule type" value="Genomic_DNA"/>
</dbReference>
<evidence type="ECO:0000256" key="1">
    <source>
        <dbReference type="ARBA" id="ARBA00023125"/>
    </source>
</evidence>
<keyword evidence="5" id="KW-1185">Reference proteome</keyword>
<accession>A0A2S8A8I5</accession>